<evidence type="ECO:0000313" key="2">
    <source>
        <dbReference type="Proteomes" id="UP001054837"/>
    </source>
</evidence>
<dbReference type="Proteomes" id="UP001054837">
    <property type="component" value="Unassembled WGS sequence"/>
</dbReference>
<organism evidence="1 2">
    <name type="scientific">Caerostris darwini</name>
    <dbReference type="NCBI Taxonomy" id="1538125"/>
    <lineage>
        <taxon>Eukaryota</taxon>
        <taxon>Metazoa</taxon>
        <taxon>Ecdysozoa</taxon>
        <taxon>Arthropoda</taxon>
        <taxon>Chelicerata</taxon>
        <taxon>Arachnida</taxon>
        <taxon>Araneae</taxon>
        <taxon>Araneomorphae</taxon>
        <taxon>Entelegynae</taxon>
        <taxon>Araneoidea</taxon>
        <taxon>Araneidae</taxon>
        <taxon>Caerostris</taxon>
    </lineage>
</organism>
<proteinExistence type="predicted"/>
<sequence>MHGVEWHYLSTAENKINSMHAHYTSKCPRTPFCTAPVLLPVGNPFRLVERLPALSHLNHFTPIVFHLKRSCSFNNFEFTPFEYGEKEFFLLHLFRWERSKSTKTACYLYGNFSNPILACPPATNIEIFLFFPEEKNQQLPNPGETNLDIFFPYLKTSHSICGAAVAARILKSFANASGANSIEKGKGQAEGHLIKFRFPGRLKGNCIPFPPV</sequence>
<keyword evidence="2" id="KW-1185">Reference proteome</keyword>
<gene>
    <name evidence="1" type="ORF">CDAR_440631</name>
</gene>
<dbReference type="EMBL" id="BPLQ01000575">
    <property type="protein sequence ID" value="GIX73052.1"/>
    <property type="molecule type" value="Genomic_DNA"/>
</dbReference>
<name>A0AAV4MLA7_9ARAC</name>
<evidence type="ECO:0000313" key="1">
    <source>
        <dbReference type="EMBL" id="GIX73052.1"/>
    </source>
</evidence>
<reference evidence="1 2" key="1">
    <citation type="submission" date="2021-06" db="EMBL/GenBank/DDBJ databases">
        <title>Caerostris darwini draft genome.</title>
        <authorList>
            <person name="Kono N."/>
            <person name="Arakawa K."/>
        </authorList>
    </citation>
    <scope>NUCLEOTIDE SEQUENCE [LARGE SCALE GENOMIC DNA]</scope>
</reference>
<protein>
    <submittedName>
        <fullName evidence="1">Uncharacterized protein</fullName>
    </submittedName>
</protein>
<dbReference type="AlphaFoldDB" id="A0AAV4MLA7"/>
<comment type="caution">
    <text evidence="1">The sequence shown here is derived from an EMBL/GenBank/DDBJ whole genome shotgun (WGS) entry which is preliminary data.</text>
</comment>
<accession>A0AAV4MLA7</accession>